<dbReference type="AlphaFoldDB" id="A0A8J7WLW4"/>
<name>A0A8J7WLW4_9ACTN</name>
<feature type="region of interest" description="Disordered" evidence="1">
    <location>
        <begin position="1"/>
        <end position="32"/>
    </location>
</feature>
<protein>
    <recommendedName>
        <fullName evidence="4">ATP/GTP-binding protein</fullName>
    </recommendedName>
</protein>
<sequence>MSPRRNDARASGRGRSPGRGAAPGGGEPRDIEKAFGYQRIESARDGEWIVRSVTGASTAKTYRCPGCDQEIRPGVPHLVAWPADTEFAGWHGGGGLDDRRHWHTPCWNARLRRR</sequence>
<evidence type="ECO:0000313" key="2">
    <source>
        <dbReference type="EMBL" id="MBS2961864.1"/>
    </source>
</evidence>
<keyword evidence="3" id="KW-1185">Reference proteome</keyword>
<reference evidence="2" key="1">
    <citation type="submission" date="2021-04" db="EMBL/GenBank/DDBJ databases">
        <title>Genome based classification of Actinospica acidithermotolerans sp. nov., an actinobacterium isolated from an Indonesian hot spring.</title>
        <authorList>
            <person name="Kusuma A.B."/>
            <person name="Putra K.E."/>
            <person name="Nafisah S."/>
            <person name="Loh J."/>
            <person name="Nouioui I."/>
            <person name="Goodfellow M."/>
        </authorList>
    </citation>
    <scope>NUCLEOTIDE SEQUENCE</scope>
    <source>
        <strain evidence="2">DSM 45618</strain>
    </source>
</reference>
<evidence type="ECO:0000256" key="1">
    <source>
        <dbReference type="SAM" id="MobiDB-lite"/>
    </source>
</evidence>
<feature type="compositionally biased region" description="Gly residues" evidence="1">
    <location>
        <begin position="15"/>
        <end position="26"/>
    </location>
</feature>
<feature type="compositionally biased region" description="Basic and acidic residues" evidence="1">
    <location>
        <begin position="1"/>
        <end position="10"/>
    </location>
</feature>
<dbReference type="Proteomes" id="UP000677913">
    <property type="component" value="Unassembled WGS sequence"/>
</dbReference>
<evidence type="ECO:0000313" key="3">
    <source>
        <dbReference type="Proteomes" id="UP000677913"/>
    </source>
</evidence>
<gene>
    <name evidence="2" type="ORF">KGA66_02310</name>
</gene>
<accession>A0A8J7WLW4</accession>
<evidence type="ECO:0008006" key="4">
    <source>
        <dbReference type="Google" id="ProtNLM"/>
    </source>
</evidence>
<comment type="caution">
    <text evidence="2">The sequence shown here is derived from an EMBL/GenBank/DDBJ whole genome shotgun (WGS) entry which is preliminary data.</text>
</comment>
<proteinExistence type="predicted"/>
<organism evidence="2 3">
    <name type="scientific">Actinocrinis puniceicyclus</name>
    <dbReference type="NCBI Taxonomy" id="977794"/>
    <lineage>
        <taxon>Bacteria</taxon>
        <taxon>Bacillati</taxon>
        <taxon>Actinomycetota</taxon>
        <taxon>Actinomycetes</taxon>
        <taxon>Catenulisporales</taxon>
        <taxon>Actinospicaceae</taxon>
        <taxon>Actinocrinis</taxon>
    </lineage>
</organism>
<dbReference type="EMBL" id="JAGSXH010000004">
    <property type="protein sequence ID" value="MBS2961864.1"/>
    <property type="molecule type" value="Genomic_DNA"/>
</dbReference>